<evidence type="ECO:0000256" key="2">
    <source>
        <dbReference type="SAM" id="Phobius"/>
    </source>
</evidence>
<keyword evidence="2" id="KW-0812">Transmembrane</keyword>
<keyword evidence="2" id="KW-0472">Membrane</keyword>
<feature type="compositionally biased region" description="Low complexity" evidence="1">
    <location>
        <begin position="275"/>
        <end position="289"/>
    </location>
</feature>
<protein>
    <submittedName>
        <fullName evidence="3">Uncharacterized protein</fullName>
    </submittedName>
</protein>
<feature type="transmembrane region" description="Helical" evidence="2">
    <location>
        <begin position="99"/>
        <end position="116"/>
    </location>
</feature>
<evidence type="ECO:0000256" key="1">
    <source>
        <dbReference type="SAM" id="MobiDB-lite"/>
    </source>
</evidence>
<name>A0A9W7ZZN0_9FUNG</name>
<evidence type="ECO:0000313" key="3">
    <source>
        <dbReference type="EMBL" id="KAJ1914182.1"/>
    </source>
</evidence>
<comment type="caution">
    <text evidence="3">The sequence shown here is derived from an EMBL/GenBank/DDBJ whole genome shotgun (WGS) entry which is preliminary data.</text>
</comment>
<feature type="transmembrane region" description="Helical" evidence="2">
    <location>
        <begin position="61"/>
        <end position="87"/>
    </location>
</feature>
<feature type="transmembrane region" description="Helical" evidence="2">
    <location>
        <begin position="177"/>
        <end position="199"/>
    </location>
</feature>
<organism evidence="3 4">
    <name type="scientific">Mycoemilia scoparia</name>
    <dbReference type="NCBI Taxonomy" id="417184"/>
    <lineage>
        <taxon>Eukaryota</taxon>
        <taxon>Fungi</taxon>
        <taxon>Fungi incertae sedis</taxon>
        <taxon>Zoopagomycota</taxon>
        <taxon>Kickxellomycotina</taxon>
        <taxon>Kickxellomycetes</taxon>
        <taxon>Kickxellales</taxon>
        <taxon>Kickxellaceae</taxon>
        <taxon>Mycoemilia</taxon>
    </lineage>
</organism>
<feature type="region of interest" description="Disordered" evidence="1">
    <location>
        <begin position="257"/>
        <end position="289"/>
    </location>
</feature>
<feature type="compositionally biased region" description="Low complexity" evidence="1">
    <location>
        <begin position="257"/>
        <end position="268"/>
    </location>
</feature>
<dbReference type="EMBL" id="JANBPU010000213">
    <property type="protein sequence ID" value="KAJ1914182.1"/>
    <property type="molecule type" value="Genomic_DNA"/>
</dbReference>
<sequence length="505" mass="57269">MAATNPPPSPTDNMWTTSTLIIPEGPSDDKSVVYTLTNSPDHFVTVISYTFHDTLLGNVTYFYQTLAMISLILSFLLMVIVIAMFFIRKEIATRPSVRLSGWMGLTDFILSLILFIRFDYDFMSTRSQASLKVLNWLMSAMPLTFVLLNTCIVFQLQLTVLMRKERLAQILSRGYEVFSFTLGLGLPLVIFKFAPTIVWDGQQLFFFPVPDTGSHIKDVLLRSYLWEFIAMAYCIVVTVLLVFRLFPMWSRFRNNTSSNNNNSSSNNNLVLPEGTTTTSTSSSTSTTAMMTAKTTTTETYGDDINNNDNYYIKSNPRAEKRYGGFGGPGYFYSNYNNNNGSATTLCSNNSSNYQNPGGLYHNLNNNVSNAPINTHFNPSPNYTGPGVGFYSPLIKKQQQHLDLNNRNPTLTTTTTTTPTTTYGTTKQRNQIRKTILRIMLYPIVLILFRLPYDLFITADVPYYFYHGIYVLCGVQGIFNFVVFLVNPGLDEFWTLLRERFGNRSF</sequence>
<feature type="transmembrane region" description="Helical" evidence="2">
    <location>
        <begin position="224"/>
        <end position="246"/>
    </location>
</feature>
<feature type="transmembrane region" description="Helical" evidence="2">
    <location>
        <begin position="464"/>
        <end position="489"/>
    </location>
</feature>
<proteinExistence type="predicted"/>
<dbReference type="Proteomes" id="UP001150538">
    <property type="component" value="Unassembled WGS sequence"/>
</dbReference>
<feature type="transmembrane region" description="Helical" evidence="2">
    <location>
        <begin position="434"/>
        <end position="452"/>
    </location>
</feature>
<reference evidence="3" key="1">
    <citation type="submission" date="2022-07" db="EMBL/GenBank/DDBJ databases">
        <title>Phylogenomic reconstructions and comparative analyses of Kickxellomycotina fungi.</title>
        <authorList>
            <person name="Reynolds N.K."/>
            <person name="Stajich J.E."/>
            <person name="Barry K."/>
            <person name="Grigoriev I.V."/>
            <person name="Crous P."/>
            <person name="Smith M.E."/>
        </authorList>
    </citation>
    <scope>NUCLEOTIDE SEQUENCE</scope>
    <source>
        <strain evidence="3">NBRC 100468</strain>
    </source>
</reference>
<dbReference type="OrthoDB" id="5721404at2759"/>
<keyword evidence="2" id="KW-1133">Transmembrane helix</keyword>
<gene>
    <name evidence="3" type="ORF">H4219_004901</name>
</gene>
<dbReference type="AlphaFoldDB" id="A0A9W7ZZN0"/>
<evidence type="ECO:0000313" key="4">
    <source>
        <dbReference type="Proteomes" id="UP001150538"/>
    </source>
</evidence>
<keyword evidence="4" id="KW-1185">Reference proteome</keyword>
<accession>A0A9W7ZZN0</accession>
<feature type="transmembrane region" description="Helical" evidence="2">
    <location>
        <begin position="136"/>
        <end position="156"/>
    </location>
</feature>